<organism evidence="2 3">
    <name type="scientific">Fonsecaea monophora</name>
    <dbReference type="NCBI Taxonomy" id="254056"/>
    <lineage>
        <taxon>Eukaryota</taxon>
        <taxon>Fungi</taxon>
        <taxon>Dikarya</taxon>
        <taxon>Ascomycota</taxon>
        <taxon>Pezizomycotina</taxon>
        <taxon>Eurotiomycetes</taxon>
        <taxon>Chaetothyriomycetidae</taxon>
        <taxon>Chaetothyriales</taxon>
        <taxon>Herpotrichiellaceae</taxon>
        <taxon>Fonsecaea</taxon>
    </lineage>
</organism>
<dbReference type="Proteomes" id="UP000077002">
    <property type="component" value="Unassembled WGS sequence"/>
</dbReference>
<dbReference type="EMBL" id="LVKK01000010">
    <property type="protein sequence ID" value="OAG43484.1"/>
    <property type="molecule type" value="Genomic_DNA"/>
</dbReference>
<dbReference type="GeneID" id="34597596"/>
<feature type="compositionally biased region" description="Basic and acidic residues" evidence="1">
    <location>
        <begin position="727"/>
        <end position="771"/>
    </location>
</feature>
<feature type="compositionally biased region" description="Polar residues" evidence="1">
    <location>
        <begin position="148"/>
        <end position="159"/>
    </location>
</feature>
<sequence length="782" mass="86295">MSLSCPHRHVSYATWRLDVIRTLCRSFDDPRPGPSVSLRREYVRSHSRKTNARTSQSTPKDKDGDKPKTHDGSAPEAPSHPKPDKKESPRGGSFSPFSEPSRRAIKELLSDLKKASKKIQLGNESAESYSFGPHRSLNLDAPADVDTQDSPHSRPSTSVPLRKYHSTQEESSDATNAGGHQAIKDILTELEDISKRVLSRDEDGTDMRLRGEIPLLPESPITAQVAAEARRREERKEHPSYRRIKGLKNNPWAEILASPIRACQGSGARLPADLLLDFGYVKNERDGKIYLMPAELADVDALEAKLAEELAILEGQSRTLDNVTKMKAGHHFIAKDGPVGGDGGADDSLSGPTEAAQMTTNYPSTPRRQIPIQSRLLPNITFLRLVTHQATQPTRKVSRSSSPTTLETIPGQVGKLVHFDARESTSTAQHYLQNKYRFDALASGQGTEKEHQTDSDPSSAEQGKTRFNLNRLQWQPDIYLRIVDIMRKRILVAMKMLADSESVAKSEALPVRPLGVIALPTPRGGNFKGEELRRLMRGSRSSAVSAGIRIRAVTSEPKEELSAQAGTPSTADAGLSMPAQFAPLTAQEPDYYTLGHSEWLPGSVFLHVGNEDDAPPYPSDPSTSPLPPLPSNNPLIPPMITVLDTYRFPVFSLPRLFANMSAPGVSDLEELHRLIERESIFQHPKTADYLLLVRPIPGPAKAVIEEVWRLWRYLGGKHMDVSFASDTKGEPRPDKKDADGENGHDTGSDGKKIRSAREHSAGTNAKKDKSTSRTQQLRPRRS</sequence>
<feature type="compositionally biased region" description="Polar residues" evidence="1">
    <location>
        <begin position="772"/>
        <end position="782"/>
    </location>
</feature>
<feature type="compositionally biased region" description="Polar residues" evidence="1">
    <location>
        <begin position="356"/>
        <end position="366"/>
    </location>
</feature>
<dbReference type="AlphaFoldDB" id="A0A177FGP3"/>
<reference evidence="2 3" key="1">
    <citation type="submission" date="2016-03" db="EMBL/GenBank/DDBJ databases">
        <title>Draft genome sequence of the Fonsecaea monophora CBS 269.37.</title>
        <authorList>
            <person name="Bombassaro A."/>
            <person name="Vinicius W.A."/>
            <person name="De Hoog S."/>
            <person name="Sun J."/>
            <person name="Souza E.M."/>
            <person name="Raittz R.T."/>
            <person name="Costa F."/>
            <person name="Leao A.C."/>
            <person name="Tadra-Sfeir M.Z."/>
            <person name="Baura V."/>
            <person name="Balsanelli E."/>
            <person name="Pedrosa F.O."/>
            <person name="Moreno L.F."/>
            <person name="Steffens M.B."/>
            <person name="Xi L."/>
            <person name="Bocca A.L."/>
            <person name="Felipe M.S."/>
            <person name="Teixeira M."/>
            <person name="Telles Filho F.Q."/>
            <person name="Azevedo C.M."/>
            <person name="Gomes R."/>
            <person name="Vicente V.A."/>
        </authorList>
    </citation>
    <scope>NUCLEOTIDE SEQUENCE [LARGE SCALE GENOMIC DNA]</scope>
    <source>
        <strain evidence="2 3">CBS 269.37</strain>
    </source>
</reference>
<feature type="region of interest" description="Disordered" evidence="1">
    <location>
        <begin position="26"/>
        <end position="102"/>
    </location>
</feature>
<feature type="compositionally biased region" description="Polar residues" evidence="1">
    <location>
        <begin position="455"/>
        <end position="464"/>
    </location>
</feature>
<name>A0A177FGP3_9EURO</name>
<feature type="region of interest" description="Disordered" evidence="1">
    <location>
        <begin position="334"/>
        <end position="366"/>
    </location>
</feature>
<accession>A0A177FGP3</accession>
<feature type="compositionally biased region" description="Basic and acidic residues" evidence="1">
    <location>
        <begin position="59"/>
        <end position="89"/>
    </location>
</feature>
<feature type="region of interest" description="Disordered" evidence="1">
    <location>
        <begin position="722"/>
        <end position="782"/>
    </location>
</feature>
<dbReference type="OrthoDB" id="3363286at2759"/>
<feature type="region of interest" description="Disordered" evidence="1">
    <location>
        <begin position="443"/>
        <end position="464"/>
    </location>
</feature>
<comment type="caution">
    <text evidence="2">The sequence shown here is derived from an EMBL/GenBank/DDBJ whole genome shotgun (WGS) entry which is preliminary data.</text>
</comment>
<feature type="region of interest" description="Disordered" evidence="1">
    <location>
        <begin position="555"/>
        <end position="574"/>
    </location>
</feature>
<gene>
    <name evidence="2" type="ORF">AYO21_02421</name>
</gene>
<feature type="region of interest" description="Disordered" evidence="1">
    <location>
        <begin position="123"/>
        <end position="179"/>
    </location>
</feature>
<evidence type="ECO:0000313" key="2">
    <source>
        <dbReference type="EMBL" id="OAG43484.1"/>
    </source>
</evidence>
<feature type="compositionally biased region" description="Pro residues" evidence="1">
    <location>
        <begin position="615"/>
        <end position="630"/>
    </location>
</feature>
<proteinExistence type="predicted"/>
<protein>
    <submittedName>
        <fullName evidence="2">Uncharacterized protein</fullName>
    </submittedName>
</protein>
<evidence type="ECO:0000313" key="3">
    <source>
        <dbReference type="Proteomes" id="UP000077002"/>
    </source>
</evidence>
<evidence type="ECO:0000256" key="1">
    <source>
        <dbReference type="SAM" id="MobiDB-lite"/>
    </source>
</evidence>
<keyword evidence="3" id="KW-1185">Reference proteome</keyword>
<feature type="region of interest" description="Disordered" evidence="1">
    <location>
        <begin position="610"/>
        <end position="630"/>
    </location>
</feature>
<dbReference type="RefSeq" id="XP_022515436.1">
    <property type="nucleotide sequence ID" value="XM_022652400.1"/>
</dbReference>